<feature type="transmembrane region" description="Helical" evidence="1">
    <location>
        <begin position="7"/>
        <end position="27"/>
    </location>
</feature>
<dbReference type="Pfam" id="PF01833">
    <property type="entry name" value="TIG"/>
    <property type="match status" value="1"/>
</dbReference>
<dbReference type="CDD" id="cd00102">
    <property type="entry name" value="IPT"/>
    <property type="match status" value="1"/>
</dbReference>
<gene>
    <name evidence="3" type="ORF">SAMN05444277_103316</name>
</gene>
<dbReference type="InterPro" id="IPR000601">
    <property type="entry name" value="PKD_dom"/>
</dbReference>
<dbReference type="SUPFAM" id="SSF49299">
    <property type="entry name" value="PKD domain"/>
    <property type="match status" value="1"/>
</dbReference>
<organism evidence="3 4">
    <name type="scientific">Parafilimonas terrae</name>
    <dbReference type="NCBI Taxonomy" id="1465490"/>
    <lineage>
        <taxon>Bacteria</taxon>
        <taxon>Pseudomonadati</taxon>
        <taxon>Bacteroidota</taxon>
        <taxon>Chitinophagia</taxon>
        <taxon>Chitinophagales</taxon>
        <taxon>Chitinophagaceae</taxon>
        <taxon>Parafilimonas</taxon>
    </lineage>
</organism>
<dbReference type="InterPro" id="IPR002909">
    <property type="entry name" value="IPT_dom"/>
</dbReference>
<sequence length="426" mass="45081">MGLDDSVWLTMLIVLVCAASFLSFKLVTHVDCSAFEIATSGLRQQTNNVFYVGESITFSVPATSKDKLSWNFGDGTREQAGKPVVQHSFLKEGDFTVSCTQNDKCLQAVAISIISRPARQKDTAQFAAIPIIGADTVVAGAAAHFSTLIKASYNYQWNLSGSPDVKTASGVDFNFYKEGLQMITLTIDGNKRYTKTVVVLPKKSAGSNTPGEAEALPARSIKIPPAVNSVYPTSGGPGTSVTIMGSFFNGTKSVSFGGIEAKSFQIVSPTEITAIVSEGSQTGPVMVTTENGPSPASSPQFTYIASNAAAGGSMPNQADNAARKSLTDANLKTLLTKVANGDPNVTAQKVAQFFCGGEGTLVKANSEKKAISLSELCKRLQSAKDVTVESAKIIHDPNNPNCETNILVTYSQPRKILGIKVGKKRN</sequence>
<keyword evidence="1" id="KW-0472">Membrane</keyword>
<protein>
    <submittedName>
        <fullName evidence="3">IPT/TIG domain-containing protein</fullName>
    </submittedName>
</protein>
<keyword evidence="4" id="KW-1185">Reference proteome</keyword>
<accession>A0A1I5UIH0</accession>
<reference evidence="3 4" key="1">
    <citation type="submission" date="2016-10" db="EMBL/GenBank/DDBJ databases">
        <authorList>
            <person name="de Groot N.N."/>
        </authorList>
    </citation>
    <scope>NUCLEOTIDE SEQUENCE [LARGE SCALE GENOMIC DNA]</scope>
    <source>
        <strain evidence="3 4">DSM 28286</strain>
    </source>
</reference>
<evidence type="ECO:0000313" key="3">
    <source>
        <dbReference type="EMBL" id="SFP95055.1"/>
    </source>
</evidence>
<dbReference type="InterPro" id="IPR014756">
    <property type="entry name" value="Ig_E-set"/>
</dbReference>
<evidence type="ECO:0000259" key="2">
    <source>
        <dbReference type="PROSITE" id="PS50093"/>
    </source>
</evidence>
<dbReference type="CDD" id="cd00146">
    <property type="entry name" value="PKD"/>
    <property type="match status" value="1"/>
</dbReference>
<dbReference type="Pfam" id="PF00801">
    <property type="entry name" value="PKD"/>
    <property type="match status" value="1"/>
</dbReference>
<feature type="domain" description="PKD" evidence="2">
    <location>
        <begin position="70"/>
        <end position="103"/>
    </location>
</feature>
<keyword evidence="1" id="KW-1133">Transmembrane helix</keyword>
<dbReference type="PROSITE" id="PS50093">
    <property type="entry name" value="PKD"/>
    <property type="match status" value="1"/>
</dbReference>
<proteinExistence type="predicted"/>
<name>A0A1I5UIH0_9BACT</name>
<evidence type="ECO:0000313" key="4">
    <source>
        <dbReference type="Proteomes" id="UP000199031"/>
    </source>
</evidence>
<dbReference type="InterPro" id="IPR035986">
    <property type="entry name" value="PKD_dom_sf"/>
</dbReference>
<keyword evidence="1" id="KW-0812">Transmembrane</keyword>
<dbReference type="Proteomes" id="UP000199031">
    <property type="component" value="Unassembled WGS sequence"/>
</dbReference>
<dbReference type="Gene3D" id="2.60.40.10">
    <property type="entry name" value="Immunoglobulins"/>
    <property type="match status" value="2"/>
</dbReference>
<dbReference type="EMBL" id="FOXQ01000003">
    <property type="protein sequence ID" value="SFP95055.1"/>
    <property type="molecule type" value="Genomic_DNA"/>
</dbReference>
<dbReference type="InterPro" id="IPR013783">
    <property type="entry name" value="Ig-like_fold"/>
</dbReference>
<dbReference type="SUPFAM" id="SSF81296">
    <property type="entry name" value="E set domains"/>
    <property type="match status" value="1"/>
</dbReference>
<evidence type="ECO:0000256" key="1">
    <source>
        <dbReference type="SAM" id="Phobius"/>
    </source>
</evidence>
<dbReference type="AlphaFoldDB" id="A0A1I5UIH0"/>
<dbReference type="STRING" id="1465490.SAMN05444277_103316"/>